<dbReference type="Pfam" id="PF00528">
    <property type="entry name" value="BPD_transp_1"/>
    <property type="match status" value="1"/>
</dbReference>
<dbReference type="STRING" id="658167.SAMN04488135_103118"/>
<evidence type="ECO:0000256" key="5">
    <source>
        <dbReference type="ARBA" id="ARBA00022989"/>
    </source>
</evidence>
<evidence type="ECO:0000256" key="1">
    <source>
        <dbReference type="ARBA" id="ARBA00004651"/>
    </source>
</evidence>
<accession>A0A1M5SME4</accession>
<keyword evidence="5 7" id="KW-1133">Transmembrane helix</keyword>
<feature type="transmembrane region" description="Helical" evidence="7">
    <location>
        <begin position="9"/>
        <end position="29"/>
    </location>
</feature>
<feature type="transmembrane region" description="Helical" evidence="7">
    <location>
        <begin position="99"/>
        <end position="120"/>
    </location>
</feature>
<dbReference type="PROSITE" id="PS50928">
    <property type="entry name" value="ABC_TM1"/>
    <property type="match status" value="1"/>
</dbReference>
<dbReference type="CDD" id="cd06261">
    <property type="entry name" value="TM_PBP2"/>
    <property type="match status" value="1"/>
</dbReference>
<keyword evidence="10" id="KW-1185">Reference proteome</keyword>
<dbReference type="GO" id="GO:0055085">
    <property type="term" value="P:transmembrane transport"/>
    <property type="evidence" value="ECO:0007669"/>
    <property type="project" value="InterPro"/>
</dbReference>
<reference evidence="9 10" key="1">
    <citation type="submission" date="2016-11" db="EMBL/GenBank/DDBJ databases">
        <authorList>
            <person name="Jaros S."/>
            <person name="Januszkiewicz K."/>
            <person name="Wedrychowicz H."/>
        </authorList>
    </citation>
    <scope>NUCLEOTIDE SEQUENCE [LARGE SCALE GENOMIC DNA]</scope>
    <source>
        <strain evidence="9 10">CGMCC 1.10190</strain>
    </source>
</reference>
<evidence type="ECO:0000313" key="9">
    <source>
        <dbReference type="EMBL" id="SHH39620.1"/>
    </source>
</evidence>
<sequence length="316" mass="34408">MARYLLHRLLALIPVLGVVAVVVFLIVHLTPGDPATVILGDEATPQQRLALIAQLGLDKPLAEQFFTWFANVARGNLGVSIFMRDDVLNVFLDHLGPTVSLAVFAQLLAAVPGVWLGIVAARRRGSLVDQSVMGFSMLGISVPSFLLGLFLILTFSVWLRWLPVAGYRPLSEGLWTHLRYLVLPAVALGAIQAALLARMTRSAMLDILNDSYIKTARAKGLAERLVIYRHALRNALIPILTVFGETFGALITGAAVVETVFNIPGVGQLIVNSIARRDFPVIQGAILLITVTYVLLNLFIDMLYGLVDPRVKLGRS</sequence>
<evidence type="ECO:0000256" key="2">
    <source>
        <dbReference type="ARBA" id="ARBA00022448"/>
    </source>
</evidence>
<dbReference type="InterPro" id="IPR045621">
    <property type="entry name" value="BPD_transp_1_N"/>
</dbReference>
<keyword evidence="6 7" id="KW-0472">Membrane</keyword>
<evidence type="ECO:0000256" key="3">
    <source>
        <dbReference type="ARBA" id="ARBA00022475"/>
    </source>
</evidence>
<comment type="subcellular location">
    <subcellularLocation>
        <location evidence="1 7">Cell membrane</location>
        <topology evidence="1 7">Multi-pass membrane protein</topology>
    </subcellularLocation>
</comment>
<dbReference type="AlphaFoldDB" id="A0A1M5SME4"/>
<evidence type="ECO:0000256" key="7">
    <source>
        <dbReference type="RuleBase" id="RU363032"/>
    </source>
</evidence>
<evidence type="ECO:0000259" key="8">
    <source>
        <dbReference type="PROSITE" id="PS50928"/>
    </source>
</evidence>
<keyword evidence="2 7" id="KW-0813">Transport</keyword>
<dbReference type="OrthoDB" id="9803623at2"/>
<keyword evidence="3" id="KW-1003">Cell membrane</keyword>
<dbReference type="SUPFAM" id="SSF161098">
    <property type="entry name" value="MetI-like"/>
    <property type="match status" value="1"/>
</dbReference>
<keyword evidence="4 7" id="KW-0812">Transmembrane</keyword>
<comment type="similarity">
    <text evidence="7">Belongs to the binding-protein-dependent transport system permease family.</text>
</comment>
<evidence type="ECO:0000313" key="10">
    <source>
        <dbReference type="Proteomes" id="UP000184226"/>
    </source>
</evidence>
<organism evidence="9 10">
    <name type="scientific">Pollutimonas bauzanensis</name>
    <dbReference type="NCBI Taxonomy" id="658167"/>
    <lineage>
        <taxon>Bacteria</taxon>
        <taxon>Pseudomonadati</taxon>
        <taxon>Pseudomonadota</taxon>
        <taxon>Betaproteobacteria</taxon>
        <taxon>Burkholderiales</taxon>
        <taxon>Alcaligenaceae</taxon>
        <taxon>Pollutimonas</taxon>
    </lineage>
</organism>
<dbReference type="InterPro" id="IPR035906">
    <property type="entry name" value="MetI-like_sf"/>
</dbReference>
<feature type="transmembrane region" description="Helical" evidence="7">
    <location>
        <begin position="235"/>
        <end position="261"/>
    </location>
</feature>
<feature type="transmembrane region" description="Helical" evidence="7">
    <location>
        <begin position="178"/>
        <end position="197"/>
    </location>
</feature>
<dbReference type="RefSeq" id="WP_073102313.1">
    <property type="nucleotide sequence ID" value="NZ_FQXE01000003.1"/>
</dbReference>
<feature type="transmembrane region" description="Helical" evidence="7">
    <location>
        <begin position="281"/>
        <end position="307"/>
    </location>
</feature>
<feature type="domain" description="ABC transmembrane type-1" evidence="8">
    <location>
        <begin position="95"/>
        <end position="304"/>
    </location>
</feature>
<proteinExistence type="inferred from homology"/>
<dbReference type="InterPro" id="IPR000515">
    <property type="entry name" value="MetI-like"/>
</dbReference>
<name>A0A1M5SME4_9BURK</name>
<gene>
    <name evidence="9" type="ORF">SAMN04488135_103118</name>
</gene>
<dbReference type="EMBL" id="FQXE01000003">
    <property type="protein sequence ID" value="SHH39620.1"/>
    <property type="molecule type" value="Genomic_DNA"/>
</dbReference>
<dbReference type="Proteomes" id="UP000184226">
    <property type="component" value="Unassembled WGS sequence"/>
</dbReference>
<dbReference type="Pfam" id="PF19300">
    <property type="entry name" value="BPD_transp_1_N"/>
    <property type="match status" value="1"/>
</dbReference>
<dbReference type="PANTHER" id="PTHR43163">
    <property type="entry name" value="DIPEPTIDE TRANSPORT SYSTEM PERMEASE PROTEIN DPPB-RELATED"/>
    <property type="match status" value="1"/>
</dbReference>
<protein>
    <submittedName>
        <fullName evidence="9">Peptide/nickel transport system permease protein</fullName>
    </submittedName>
</protein>
<dbReference type="Gene3D" id="1.10.3720.10">
    <property type="entry name" value="MetI-like"/>
    <property type="match status" value="1"/>
</dbReference>
<evidence type="ECO:0000256" key="6">
    <source>
        <dbReference type="ARBA" id="ARBA00023136"/>
    </source>
</evidence>
<dbReference type="GO" id="GO:0005886">
    <property type="term" value="C:plasma membrane"/>
    <property type="evidence" value="ECO:0007669"/>
    <property type="project" value="UniProtKB-SubCell"/>
</dbReference>
<dbReference type="PANTHER" id="PTHR43163:SF3">
    <property type="entry name" value="PEPTIDE ABC TRANSPORTER PERMEASE PROTEIN"/>
    <property type="match status" value="1"/>
</dbReference>
<feature type="transmembrane region" description="Helical" evidence="7">
    <location>
        <begin position="132"/>
        <end position="158"/>
    </location>
</feature>
<evidence type="ECO:0000256" key="4">
    <source>
        <dbReference type="ARBA" id="ARBA00022692"/>
    </source>
</evidence>